<gene>
    <name evidence="1" type="ORF">BLNAU_17707</name>
</gene>
<proteinExistence type="predicted"/>
<reference evidence="1 2" key="1">
    <citation type="journal article" date="2022" name="bioRxiv">
        <title>Genomics of Preaxostyla Flagellates Illuminates Evolutionary Transitions and the Path Towards Mitochondrial Loss.</title>
        <authorList>
            <person name="Novak L.V.F."/>
            <person name="Treitli S.C."/>
            <person name="Pyrih J."/>
            <person name="Halakuc P."/>
            <person name="Pipaliya S.V."/>
            <person name="Vacek V."/>
            <person name="Brzon O."/>
            <person name="Soukal P."/>
            <person name="Eme L."/>
            <person name="Dacks J.B."/>
            <person name="Karnkowska A."/>
            <person name="Elias M."/>
            <person name="Hampl V."/>
        </authorList>
    </citation>
    <scope>NUCLEOTIDE SEQUENCE [LARGE SCALE GENOMIC DNA]</scope>
    <source>
        <strain evidence="1">NAU3</strain>
        <tissue evidence="1">Gut</tissue>
    </source>
</reference>
<name>A0ABQ9X6J2_9EUKA</name>
<evidence type="ECO:0000313" key="1">
    <source>
        <dbReference type="EMBL" id="KAK2947387.1"/>
    </source>
</evidence>
<sequence>MPVVPTIPCCLTFIENDRSNWSIMYDMIDIQRKWNKQKGDEQRNWKKVERMLRMEGNEDVMEEKLQNDRAGSQGGWIVDISIECNNTQGMNISRKRFGFSLPSLARFSHHSPSPLLPLSLCSFVEGNALIDGWMVTIGGTFPLPMNQTLHTVIAAVPKMVATVKLQPVFDVSLEAKAVKCLDSLIPENHKSAYTFVHSFARTTDESLTKFVQSIVMLFNLLWRCSKSTCLAVVTADLIPQLIIALDPLSLSFVESLAIHLYLHATISFSLWPATPSGLQGYGPHEQQAVHETVLKHIVAPSEQYIWHLCVNRFSIISHGQK</sequence>
<dbReference type="EMBL" id="JARBJD010000203">
    <property type="protein sequence ID" value="KAK2947387.1"/>
    <property type="molecule type" value="Genomic_DNA"/>
</dbReference>
<organism evidence="1 2">
    <name type="scientific">Blattamonas nauphoetae</name>
    <dbReference type="NCBI Taxonomy" id="2049346"/>
    <lineage>
        <taxon>Eukaryota</taxon>
        <taxon>Metamonada</taxon>
        <taxon>Preaxostyla</taxon>
        <taxon>Oxymonadida</taxon>
        <taxon>Blattamonas</taxon>
    </lineage>
</organism>
<evidence type="ECO:0000313" key="2">
    <source>
        <dbReference type="Proteomes" id="UP001281761"/>
    </source>
</evidence>
<comment type="caution">
    <text evidence="1">The sequence shown here is derived from an EMBL/GenBank/DDBJ whole genome shotgun (WGS) entry which is preliminary data.</text>
</comment>
<protein>
    <submittedName>
        <fullName evidence="1">Uncharacterized protein</fullName>
    </submittedName>
</protein>
<accession>A0ABQ9X6J2</accession>
<keyword evidence="2" id="KW-1185">Reference proteome</keyword>
<dbReference type="Proteomes" id="UP001281761">
    <property type="component" value="Unassembled WGS sequence"/>
</dbReference>